<keyword evidence="2" id="KW-0548">Nucleotidyltransferase</keyword>
<evidence type="ECO:0000256" key="2">
    <source>
        <dbReference type="ARBA" id="ARBA00022695"/>
    </source>
</evidence>
<dbReference type="FunFam" id="3.30.70.270:FF:000020">
    <property type="entry name" value="Transposon Tf2-6 polyprotein-like Protein"/>
    <property type="match status" value="1"/>
</dbReference>
<dbReference type="AlphaFoldDB" id="A0AAD8BZ16"/>
<evidence type="ECO:0000256" key="6">
    <source>
        <dbReference type="ARBA" id="ARBA00022918"/>
    </source>
</evidence>
<dbReference type="PANTHER" id="PTHR37984:SF5">
    <property type="entry name" value="PROTEIN NYNRIN-LIKE"/>
    <property type="match status" value="1"/>
</dbReference>
<evidence type="ECO:0000313" key="9">
    <source>
        <dbReference type="EMBL" id="KAK0063250.1"/>
    </source>
</evidence>
<sequence>MIRRLLATINGLGIHNFIDDILIASEIWNEYLQTVESLLQRLRETGLTARPSKCLLIGFTKLKFLGHMVQENQLLPDEDKINHLLNAPRPETKTAVRSFLGMCGYYQKFLPNYNAIAAPLSDLTKKDQPDKVIWDENCETAYQELKRLLAAKPVLRLPDLSKTFVLRTDASSTGIVAVLMQEGDESPTTLFPIAYASRKLSQAEERYATVELECLASVWAIEKFQPYLHGREFVLQTDHRSLVYLSSSKNLNSRLMRWSLLLQPYSFRVEHIPGSSNFVPDFLSRHSLDLTDRLMVDQRLKANAPSFTPMSAERAHDKGLPPPGTLGIDASPDA</sequence>
<dbReference type="Pfam" id="PF00078">
    <property type="entry name" value="RVT_1"/>
    <property type="match status" value="1"/>
</dbReference>
<dbReference type="Gene3D" id="3.30.70.270">
    <property type="match status" value="2"/>
</dbReference>
<dbReference type="PANTHER" id="PTHR37984">
    <property type="entry name" value="PROTEIN CBG26694"/>
    <property type="match status" value="1"/>
</dbReference>
<name>A0AAD8BZ16_BIOPF</name>
<accession>A0AAD8BZ16</accession>
<evidence type="ECO:0000259" key="8">
    <source>
        <dbReference type="PROSITE" id="PS50878"/>
    </source>
</evidence>
<feature type="domain" description="Reverse transcriptase" evidence="8">
    <location>
        <begin position="1"/>
        <end position="69"/>
    </location>
</feature>
<dbReference type="Proteomes" id="UP001233172">
    <property type="component" value="Unassembled WGS sequence"/>
</dbReference>
<evidence type="ECO:0000256" key="5">
    <source>
        <dbReference type="ARBA" id="ARBA00022801"/>
    </source>
</evidence>
<evidence type="ECO:0000256" key="7">
    <source>
        <dbReference type="SAM" id="MobiDB-lite"/>
    </source>
</evidence>
<keyword evidence="1" id="KW-0808">Transferase</keyword>
<dbReference type="GO" id="GO:0003964">
    <property type="term" value="F:RNA-directed DNA polymerase activity"/>
    <property type="evidence" value="ECO:0007669"/>
    <property type="project" value="UniProtKB-KW"/>
</dbReference>
<keyword evidence="3" id="KW-0540">Nuclease</keyword>
<proteinExistence type="predicted"/>
<organism evidence="9 10">
    <name type="scientific">Biomphalaria pfeifferi</name>
    <name type="common">Bloodfluke planorb</name>
    <name type="synonym">Freshwater snail</name>
    <dbReference type="NCBI Taxonomy" id="112525"/>
    <lineage>
        <taxon>Eukaryota</taxon>
        <taxon>Metazoa</taxon>
        <taxon>Spiralia</taxon>
        <taxon>Lophotrochozoa</taxon>
        <taxon>Mollusca</taxon>
        <taxon>Gastropoda</taxon>
        <taxon>Heterobranchia</taxon>
        <taxon>Euthyneura</taxon>
        <taxon>Panpulmonata</taxon>
        <taxon>Hygrophila</taxon>
        <taxon>Lymnaeoidea</taxon>
        <taxon>Planorbidae</taxon>
        <taxon>Biomphalaria</taxon>
    </lineage>
</organism>
<gene>
    <name evidence="9" type="ORF">Bpfe_007446</name>
</gene>
<keyword evidence="10" id="KW-1185">Reference proteome</keyword>
<dbReference type="InterPro" id="IPR043128">
    <property type="entry name" value="Rev_trsase/Diguanyl_cyclase"/>
</dbReference>
<evidence type="ECO:0000256" key="4">
    <source>
        <dbReference type="ARBA" id="ARBA00022759"/>
    </source>
</evidence>
<dbReference type="GO" id="GO:0016787">
    <property type="term" value="F:hydrolase activity"/>
    <property type="evidence" value="ECO:0007669"/>
    <property type="project" value="UniProtKB-KW"/>
</dbReference>
<reference evidence="9" key="1">
    <citation type="journal article" date="2023" name="PLoS Negl. Trop. Dis.">
        <title>A genome sequence for Biomphalaria pfeifferi, the major vector snail for the human-infecting parasite Schistosoma mansoni.</title>
        <authorList>
            <person name="Bu L."/>
            <person name="Lu L."/>
            <person name="Laidemitt M.R."/>
            <person name="Zhang S.M."/>
            <person name="Mutuku M."/>
            <person name="Mkoji G."/>
            <person name="Steinauer M."/>
            <person name="Loker E.S."/>
        </authorList>
    </citation>
    <scope>NUCLEOTIDE SEQUENCE</scope>
    <source>
        <strain evidence="9">KasaAsao</strain>
    </source>
</reference>
<dbReference type="FunFam" id="3.10.20.370:FF:000001">
    <property type="entry name" value="Retrovirus-related Pol polyprotein from transposon 17.6-like protein"/>
    <property type="match status" value="1"/>
</dbReference>
<keyword evidence="6" id="KW-0695">RNA-directed DNA polymerase</keyword>
<comment type="caution">
    <text evidence="9">The sequence shown here is derived from an EMBL/GenBank/DDBJ whole genome shotgun (WGS) entry which is preliminary data.</text>
</comment>
<dbReference type="EMBL" id="JASAOG010000022">
    <property type="protein sequence ID" value="KAK0063250.1"/>
    <property type="molecule type" value="Genomic_DNA"/>
</dbReference>
<reference evidence="9" key="2">
    <citation type="submission" date="2023-04" db="EMBL/GenBank/DDBJ databases">
        <authorList>
            <person name="Bu L."/>
            <person name="Lu L."/>
            <person name="Laidemitt M.R."/>
            <person name="Zhang S.M."/>
            <person name="Mutuku M."/>
            <person name="Mkoji G."/>
            <person name="Steinauer M."/>
            <person name="Loker E.S."/>
        </authorList>
    </citation>
    <scope>NUCLEOTIDE SEQUENCE</scope>
    <source>
        <strain evidence="9">KasaAsao</strain>
        <tissue evidence="9">Whole Snail</tissue>
    </source>
</reference>
<evidence type="ECO:0000313" key="10">
    <source>
        <dbReference type="Proteomes" id="UP001233172"/>
    </source>
</evidence>
<evidence type="ECO:0000256" key="1">
    <source>
        <dbReference type="ARBA" id="ARBA00022679"/>
    </source>
</evidence>
<keyword evidence="4" id="KW-0255">Endonuclease</keyword>
<dbReference type="InterPro" id="IPR041373">
    <property type="entry name" value="RT_RNaseH"/>
</dbReference>
<keyword evidence="5" id="KW-0378">Hydrolase</keyword>
<dbReference type="Pfam" id="PF17917">
    <property type="entry name" value="RT_RNaseH"/>
    <property type="match status" value="1"/>
</dbReference>
<evidence type="ECO:0000256" key="3">
    <source>
        <dbReference type="ARBA" id="ARBA00022722"/>
    </source>
</evidence>
<dbReference type="GO" id="GO:0004519">
    <property type="term" value="F:endonuclease activity"/>
    <property type="evidence" value="ECO:0007669"/>
    <property type="project" value="UniProtKB-KW"/>
</dbReference>
<dbReference type="InterPro" id="IPR043502">
    <property type="entry name" value="DNA/RNA_pol_sf"/>
</dbReference>
<protein>
    <submittedName>
        <fullName evidence="9">Retrovirus-related Pol polyprotein from transposon 17.6</fullName>
    </submittedName>
</protein>
<dbReference type="CDD" id="cd09274">
    <property type="entry name" value="RNase_HI_RT_Ty3"/>
    <property type="match status" value="1"/>
</dbReference>
<dbReference type="SUPFAM" id="SSF56672">
    <property type="entry name" value="DNA/RNA polymerases"/>
    <property type="match status" value="1"/>
</dbReference>
<feature type="region of interest" description="Disordered" evidence="7">
    <location>
        <begin position="306"/>
        <end position="334"/>
    </location>
</feature>
<dbReference type="InterPro" id="IPR000477">
    <property type="entry name" value="RT_dom"/>
</dbReference>
<dbReference type="PROSITE" id="PS50878">
    <property type="entry name" value="RT_POL"/>
    <property type="match status" value="1"/>
</dbReference>
<dbReference type="InterPro" id="IPR050951">
    <property type="entry name" value="Retrovirus_Pol_polyprotein"/>
</dbReference>